<evidence type="ECO:0000313" key="7">
    <source>
        <dbReference type="EMBL" id="TYO95621.1"/>
    </source>
</evidence>
<evidence type="ECO:0000256" key="5">
    <source>
        <dbReference type="ARBA" id="ARBA00022839"/>
    </source>
</evidence>
<organism evidence="7 8">
    <name type="scientific">Desulfallas thermosapovorans DSM 6562</name>
    <dbReference type="NCBI Taxonomy" id="1121431"/>
    <lineage>
        <taxon>Bacteria</taxon>
        <taxon>Bacillati</taxon>
        <taxon>Bacillota</taxon>
        <taxon>Clostridia</taxon>
        <taxon>Eubacteriales</taxon>
        <taxon>Desulfallaceae</taxon>
        <taxon>Desulfallas</taxon>
    </lineage>
</organism>
<dbReference type="GO" id="GO:0009318">
    <property type="term" value="C:exodeoxyribonuclease VII complex"/>
    <property type="evidence" value="ECO:0007669"/>
    <property type="project" value="UniProtKB-UniRule"/>
</dbReference>
<evidence type="ECO:0000256" key="6">
    <source>
        <dbReference type="HAMAP-Rule" id="MF_00337"/>
    </source>
</evidence>
<keyword evidence="8" id="KW-1185">Reference proteome</keyword>
<dbReference type="Gene3D" id="1.10.287.1040">
    <property type="entry name" value="Exonuclease VII, small subunit"/>
    <property type="match status" value="1"/>
</dbReference>
<comment type="subunit">
    <text evidence="6">Heterooligomer composed of large and small subunits.</text>
</comment>
<dbReference type="HAMAP" id="MF_00337">
    <property type="entry name" value="Exonuc_7_S"/>
    <property type="match status" value="1"/>
</dbReference>
<dbReference type="Proteomes" id="UP000323166">
    <property type="component" value="Unassembled WGS sequence"/>
</dbReference>
<dbReference type="GO" id="GO:0006308">
    <property type="term" value="P:DNA catabolic process"/>
    <property type="evidence" value="ECO:0007669"/>
    <property type="project" value="UniProtKB-UniRule"/>
</dbReference>
<evidence type="ECO:0000313" key="8">
    <source>
        <dbReference type="Proteomes" id="UP000323166"/>
    </source>
</evidence>
<dbReference type="RefSeq" id="WP_166511591.1">
    <property type="nucleotide sequence ID" value="NZ_VNHM01000007.1"/>
</dbReference>
<dbReference type="PANTHER" id="PTHR34137">
    <property type="entry name" value="EXODEOXYRIBONUCLEASE 7 SMALL SUBUNIT"/>
    <property type="match status" value="1"/>
</dbReference>
<dbReference type="NCBIfam" id="NF002140">
    <property type="entry name" value="PRK00977.1-4"/>
    <property type="match status" value="1"/>
</dbReference>
<gene>
    <name evidence="6" type="primary">xseB</name>
    <name evidence="7" type="ORF">LX24_01584</name>
</gene>
<evidence type="ECO:0000256" key="1">
    <source>
        <dbReference type="ARBA" id="ARBA00009998"/>
    </source>
</evidence>
<keyword evidence="3 6" id="KW-0540">Nuclease</keyword>
<dbReference type="GO" id="GO:0008855">
    <property type="term" value="F:exodeoxyribonuclease VII activity"/>
    <property type="evidence" value="ECO:0007669"/>
    <property type="project" value="UniProtKB-UniRule"/>
</dbReference>
<keyword evidence="4 6" id="KW-0378">Hydrolase</keyword>
<dbReference type="InterPro" id="IPR003761">
    <property type="entry name" value="Exonuc_VII_S"/>
</dbReference>
<reference evidence="7 8" key="1">
    <citation type="submission" date="2019-07" db="EMBL/GenBank/DDBJ databases">
        <title>Genomic Encyclopedia of Type Strains, Phase I: the one thousand microbial genomes (KMG-I) project.</title>
        <authorList>
            <person name="Kyrpides N."/>
        </authorList>
    </citation>
    <scope>NUCLEOTIDE SEQUENCE [LARGE SCALE GENOMIC DNA]</scope>
    <source>
        <strain evidence="7 8">DSM 6562</strain>
    </source>
</reference>
<dbReference type="EC" id="3.1.11.6" evidence="6"/>
<dbReference type="InterPro" id="IPR037004">
    <property type="entry name" value="Exonuc_VII_ssu_sf"/>
</dbReference>
<keyword evidence="5 6" id="KW-0269">Exonuclease</keyword>
<protein>
    <recommendedName>
        <fullName evidence="6">Exodeoxyribonuclease 7 small subunit</fullName>
        <ecNumber evidence="6">3.1.11.6</ecNumber>
    </recommendedName>
    <alternativeName>
        <fullName evidence="6">Exodeoxyribonuclease VII small subunit</fullName>
        <shortName evidence="6">Exonuclease VII small subunit</shortName>
    </alternativeName>
</protein>
<evidence type="ECO:0000256" key="2">
    <source>
        <dbReference type="ARBA" id="ARBA00022490"/>
    </source>
</evidence>
<proteinExistence type="inferred from homology"/>
<comment type="catalytic activity">
    <reaction evidence="6">
        <text>Exonucleolytic cleavage in either 5'- to 3'- or 3'- to 5'-direction to yield nucleoside 5'-phosphates.</text>
        <dbReference type="EC" id="3.1.11.6"/>
    </reaction>
</comment>
<dbReference type="AlphaFoldDB" id="A0A5S4ZS96"/>
<comment type="subcellular location">
    <subcellularLocation>
        <location evidence="6">Cytoplasm</location>
    </subcellularLocation>
</comment>
<dbReference type="PIRSF" id="PIRSF006488">
    <property type="entry name" value="Exonuc_VII_S"/>
    <property type="match status" value="1"/>
</dbReference>
<sequence>MNNDAISFEEALARLEELVNRLEEGNLPLEESLKLFAEGISLTKKCNKHLEQAEKQISILLEDDQGQSVIREEEL</sequence>
<dbReference type="SUPFAM" id="SSF116842">
    <property type="entry name" value="XseB-like"/>
    <property type="match status" value="1"/>
</dbReference>
<evidence type="ECO:0000256" key="4">
    <source>
        <dbReference type="ARBA" id="ARBA00022801"/>
    </source>
</evidence>
<dbReference type="NCBIfam" id="TIGR01280">
    <property type="entry name" value="xseB"/>
    <property type="match status" value="1"/>
</dbReference>
<comment type="similarity">
    <text evidence="1 6">Belongs to the XseB family.</text>
</comment>
<dbReference type="EMBL" id="VNHM01000007">
    <property type="protein sequence ID" value="TYO95621.1"/>
    <property type="molecule type" value="Genomic_DNA"/>
</dbReference>
<dbReference type="PANTHER" id="PTHR34137:SF1">
    <property type="entry name" value="EXODEOXYRIBONUCLEASE 7 SMALL SUBUNIT"/>
    <property type="match status" value="1"/>
</dbReference>
<evidence type="ECO:0000256" key="3">
    <source>
        <dbReference type="ARBA" id="ARBA00022722"/>
    </source>
</evidence>
<comment type="caution">
    <text evidence="7">The sequence shown here is derived from an EMBL/GenBank/DDBJ whole genome shotgun (WGS) entry which is preliminary data.</text>
</comment>
<accession>A0A5S4ZS96</accession>
<dbReference type="Pfam" id="PF02609">
    <property type="entry name" value="Exonuc_VII_S"/>
    <property type="match status" value="1"/>
</dbReference>
<keyword evidence="2 6" id="KW-0963">Cytoplasm</keyword>
<dbReference type="GO" id="GO:0005829">
    <property type="term" value="C:cytosol"/>
    <property type="evidence" value="ECO:0007669"/>
    <property type="project" value="TreeGrafter"/>
</dbReference>
<comment type="function">
    <text evidence="6">Bidirectionally degrades single-stranded DNA into large acid-insoluble oligonucleotides, which are then degraded further into small acid-soluble oligonucleotides.</text>
</comment>
<name>A0A5S4ZS96_9FIRM</name>